<dbReference type="AlphaFoldDB" id="A0A226E1K0"/>
<proteinExistence type="predicted"/>
<accession>A0A226E1K0</accession>
<keyword evidence="1" id="KW-0732">Signal</keyword>
<feature type="signal peptide" evidence="1">
    <location>
        <begin position="1"/>
        <end position="19"/>
    </location>
</feature>
<comment type="caution">
    <text evidence="2">The sequence shown here is derived from an EMBL/GenBank/DDBJ whole genome shotgun (WGS) entry which is preliminary data.</text>
</comment>
<evidence type="ECO:0000256" key="1">
    <source>
        <dbReference type="SAM" id="SignalP"/>
    </source>
</evidence>
<keyword evidence="3" id="KW-1185">Reference proteome</keyword>
<organism evidence="2 3">
    <name type="scientific">Folsomia candida</name>
    <name type="common">Springtail</name>
    <dbReference type="NCBI Taxonomy" id="158441"/>
    <lineage>
        <taxon>Eukaryota</taxon>
        <taxon>Metazoa</taxon>
        <taxon>Ecdysozoa</taxon>
        <taxon>Arthropoda</taxon>
        <taxon>Hexapoda</taxon>
        <taxon>Collembola</taxon>
        <taxon>Entomobryomorpha</taxon>
        <taxon>Isotomoidea</taxon>
        <taxon>Isotomidae</taxon>
        <taxon>Proisotominae</taxon>
        <taxon>Folsomia</taxon>
    </lineage>
</organism>
<protein>
    <submittedName>
        <fullName evidence="2">Uncharacterized protein</fullName>
    </submittedName>
</protein>
<dbReference type="Proteomes" id="UP000198287">
    <property type="component" value="Unassembled WGS sequence"/>
</dbReference>
<gene>
    <name evidence="2" type="ORF">Fcan01_14044</name>
</gene>
<sequence>MMTFLTCVVIFTLFRTVIPTDPPNLVPVVKIPSTNLSTGVFYVITMKSKPSGIVTWTDKKVVHDIKNFVQVDLTPENQKEYLPGGQWFSSAQWTFQPLNNSSSFLLKNRDNLSRNVATVVDENTGYTFLYWDDPSGPSSLNTPLNYYFITPVGTVDESEYKIQLQFSRYPGRFVTWTPLKNGKYSHFLQVAAKGSEYDWDGKSWDSTLFKFEPVTSGTVIRFGHVASLEIRPQGVEILDSKGTMGTVYSEKFENFGPFPTTTLIKTSLPDTSGGILTITNPTLSPHVKLPANFTFALPSKRGSPILFNVIASSENSNKTYLVRPLNRVLPLPPNVAVNVGPSKVISFTVQQNLFKDVELPCVLNVLVTGEGDRVTEDGGVGRGPLPPDVVETALRKKLGLLDEVRMEGDQIFVRVGAVIKGSFLVGVETTPSIV</sequence>
<reference evidence="2 3" key="1">
    <citation type="submission" date="2015-12" db="EMBL/GenBank/DDBJ databases">
        <title>The genome of Folsomia candida.</title>
        <authorList>
            <person name="Faddeeva A."/>
            <person name="Derks M.F."/>
            <person name="Anvar Y."/>
            <person name="Smit S."/>
            <person name="Van Straalen N."/>
            <person name="Roelofs D."/>
        </authorList>
    </citation>
    <scope>NUCLEOTIDE SEQUENCE [LARGE SCALE GENOMIC DNA]</scope>
    <source>
        <strain evidence="2 3">VU population</strain>
        <tissue evidence="2">Whole body</tissue>
    </source>
</reference>
<evidence type="ECO:0000313" key="2">
    <source>
        <dbReference type="EMBL" id="OXA51170.1"/>
    </source>
</evidence>
<dbReference type="EMBL" id="LNIX01000008">
    <property type="protein sequence ID" value="OXA51170.1"/>
    <property type="molecule type" value="Genomic_DNA"/>
</dbReference>
<feature type="chain" id="PRO_5011991095" evidence="1">
    <location>
        <begin position="20"/>
        <end position="434"/>
    </location>
</feature>
<evidence type="ECO:0000313" key="3">
    <source>
        <dbReference type="Proteomes" id="UP000198287"/>
    </source>
</evidence>
<name>A0A226E1K0_FOLCA</name>